<organism evidence="2 3">
    <name type="scientific">Modicella reniformis</name>
    <dbReference type="NCBI Taxonomy" id="1440133"/>
    <lineage>
        <taxon>Eukaryota</taxon>
        <taxon>Fungi</taxon>
        <taxon>Fungi incertae sedis</taxon>
        <taxon>Mucoromycota</taxon>
        <taxon>Mortierellomycotina</taxon>
        <taxon>Mortierellomycetes</taxon>
        <taxon>Mortierellales</taxon>
        <taxon>Mortierellaceae</taxon>
        <taxon>Modicella</taxon>
    </lineage>
</organism>
<name>A0A9P6J294_9FUNG</name>
<dbReference type="Proteomes" id="UP000749646">
    <property type="component" value="Unassembled WGS sequence"/>
</dbReference>
<feature type="region of interest" description="Disordered" evidence="1">
    <location>
        <begin position="276"/>
        <end position="311"/>
    </location>
</feature>
<keyword evidence="3" id="KW-1185">Reference proteome</keyword>
<protein>
    <submittedName>
        <fullName evidence="2">Uncharacterized protein</fullName>
    </submittedName>
</protein>
<reference evidence="2" key="1">
    <citation type="journal article" date="2020" name="Fungal Divers.">
        <title>Resolving the Mortierellaceae phylogeny through synthesis of multi-gene phylogenetics and phylogenomics.</title>
        <authorList>
            <person name="Vandepol N."/>
            <person name="Liber J."/>
            <person name="Desiro A."/>
            <person name="Na H."/>
            <person name="Kennedy M."/>
            <person name="Barry K."/>
            <person name="Grigoriev I.V."/>
            <person name="Miller A.N."/>
            <person name="O'Donnell K."/>
            <person name="Stajich J.E."/>
            <person name="Bonito G."/>
        </authorList>
    </citation>
    <scope>NUCLEOTIDE SEQUENCE</scope>
    <source>
        <strain evidence="2">MES-2147</strain>
    </source>
</reference>
<gene>
    <name evidence="2" type="ORF">BGZ65_001547</name>
</gene>
<dbReference type="OrthoDB" id="2415173at2759"/>
<dbReference type="AlphaFoldDB" id="A0A9P6J294"/>
<dbReference type="EMBL" id="JAAAHW010006574">
    <property type="protein sequence ID" value="KAF9958277.1"/>
    <property type="molecule type" value="Genomic_DNA"/>
</dbReference>
<accession>A0A9P6J294</accession>
<evidence type="ECO:0000256" key="1">
    <source>
        <dbReference type="SAM" id="MobiDB-lite"/>
    </source>
</evidence>
<comment type="caution">
    <text evidence="2">The sequence shown here is derived from an EMBL/GenBank/DDBJ whole genome shotgun (WGS) entry which is preliminary data.</text>
</comment>
<evidence type="ECO:0000313" key="2">
    <source>
        <dbReference type="EMBL" id="KAF9958277.1"/>
    </source>
</evidence>
<feature type="compositionally biased region" description="Acidic residues" evidence="1">
    <location>
        <begin position="276"/>
        <end position="292"/>
    </location>
</feature>
<proteinExistence type="predicted"/>
<evidence type="ECO:0000313" key="3">
    <source>
        <dbReference type="Proteomes" id="UP000749646"/>
    </source>
</evidence>
<sequence>MSSQLKIAVDPYVLRFASSYLPPEDPFWKTFNRLFPQCASQTGDLCALQPAFFIAALVIIRQPVPAKHRRNFIEVLDTQALFNALLAQTRPALQVPGESRAYPPFNDLVIITKPMSGPDFDISSTGNSSMLANGSTFSGASPATTVSTFSHGSPFVLCQMDQIHVAEGSRFNGGGETSGNDMHLGVGSCGIGSLGSGYNSSAEEDYGNPFSFDAMVVSSPPQGNHVGSMNIYPGFMESPSQSMDSATQNLPHMVVDALAQHGQHNGVRTATIEYETADDGDDGDDNDSEQEEDPCRPLKKSRTHGGGSPIQYPYLVKPESFRASKCKLTKEVQYETLVVAYVNPRCGGQTDGRGRQEEDSEWGELVSTFLDSRVMKDFVRDEVTQGRIGVDYKPYFERDCRKNKRTAR</sequence>